<comment type="caution">
    <text evidence="8">Lacks conserved residue(s) required for the propagation of feature annotation.</text>
</comment>
<dbReference type="Pfam" id="PF01488">
    <property type="entry name" value="Shikimate_DH"/>
    <property type="match status" value="1"/>
</dbReference>
<dbReference type="Gene3D" id="3.40.50.720">
    <property type="entry name" value="NAD(P)-binding Rossmann-like Domain"/>
    <property type="match status" value="1"/>
</dbReference>
<dbReference type="SUPFAM" id="SSF51735">
    <property type="entry name" value="NAD(P)-binding Rossmann-fold domains"/>
    <property type="match status" value="1"/>
</dbReference>
<dbReference type="HAMAP" id="MF_00087">
    <property type="entry name" value="Glu_tRNA_reductase"/>
    <property type="match status" value="1"/>
</dbReference>
<name>A0ABT6YN84_9BACT</name>
<evidence type="ECO:0000256" key="8">
    <source>
        <dbReference type="HAMAP-Rule" id="MF_00087"/>
    </source>
</evidence>
<protein>
    <recommendedName>
        <fullName evidence="3 8">Glutamyl-tRNA reductase</fullName>
        <shortName evidence="8">GluTR</shortName>
        <ecNumber evidence="3 8">1.2.1.70</ecNumber>
    </recommendedName>
</protein>
<dbReference type="NCBIfam" id="TIGR01035">
    <property type="entry name" value="hemA"/>
    <property type="match status" value="1"/>
</dbReference>
<comment type="miscellaneous">
    <text evidence="8">During catalysis, the active site Cys acts as a nucleophile attacking the alpha-carbonyl group of tRNA-bound glutamate with the formation of a thioester intermediate between enzyme and glutamate, and the concomitant release of tRNA(Glu). The thioester intermediate is finally reduced by direct hydride transfer from NADPH, to form the product GSA.</text>
</comment>
<evidence type="ECO:0000313" key="13">
    <source>
        <dbReference type="EMBL" id="MDI9864985.1"/>
    </source>
</evidence>
<evidence type="ECO:0000256" key="9">
    <source>
        <dbReference type="RuleBase" id="RU000584"/>
    </source>
</evidence>
<evidence type="ECO:0000256" key="4">
    <source>
        <dbReference type="ARBA" id="ARBA00022857"/>
    </source>
</evidence>
<gene>
    <name evidence="8 13" type="primary">hemA</name>
    <name evidence="13" type="ORF">QM480_11660</name>
</gene>
<evidence type="ECO:0000259" key="12">
    <source>
        <dbReference type="Pfam" id="PF05201"/>
    </source>
</evidence>
<dbReference type="InterPro" id="IPR036291">
    <property type="entry name" value="NAD(P)-bd_dom_sf"/>
</dbReference>
<feature type="active site" description="Nucleophile" evidence="8">
    <location>
        <position position="77"/>
    </location>
</feature>
<keyword evidence="6 8" id="KW-0627">Porphyrin biosynthesis</keyword>
<evidence type="ECO:0000256" key="2">
    <source>
        <dbReference type="ARBA" id="ARBA00005916"/>
    </source>
</evidence>
<comment type="similarity">
    <text evidence="2 8 9">Belongs to the glutamyl-tRNA reductase family.</text>
</comment>
<evidence type="ECO:0000256" key="3">
    <source>
        <dbReference type="ARBA" id="ARBA00012970"/>
    </source>
</evidence>
<dbReference type="InterPro" id="IPR036453">
    <property type="entry name" value="GluRdtase_dimer_dom_sf"/>
</dbReference>
<evidence type="ECO:0000259" key="11">
    <source>
        <dbReference type="Pfam" id="PF01488"/>
    </source>
</evidence>
<comment type="caution">
    <text evidence="13">The sequence shown here is derived from an EMBL/GenBank/DDBJ whole genome shotgun (WGS) entry which is preliminary data.</text>
</comment>
<reference evidence="13 14" key="1">
    <citation type="submission" date="2023-05" db="EMBL/GenBank/DDBJ databases">
        <title>Novel species of genus Flectobacillus isolated from stream in China.</title>
        <authorList>
            <person name="Lu H."/>
        </authorList>
    </citation>
    <scope>NUCLEOTIDE SEQUENCE [LARGE SCALE GENOMIC DNA]</scope>
    <source>
        <strain evidence="13 14">DC10W</strain>
    </source>
</reference>
<evidence type="ECO:0000256" key="5">
    <source>
        <dbReference type="ARBA" id="ARBA00023002"/>
    </source>
</evidence>
<dbReference type="Pfam" id="PF05201">
    <property type="entry name" value="GlutR_N"/>
    <property type="match status" value="1"/>
</dbReference>
<feature type="binding site" evidence="8">
    <location>
        <begin position="211"/>
        <end position="216"/>
    </location>
    <ligand>
        <name>NADP(+)</name>
        <dbReference type="ChEBI" id="CHEBI:58349"/>
    </ligand>
</feature>
<comment type="domain">
    <text evidence="8">Possesses an unusual extended V-shaped dimeric structure with each monomer consisting of three distinct domains arranged along a curved 'spinal' alpha-helix. The N-terminal catalytic domain specifically recognizes the glutamate moiety of the substrate. The second domain is the NADPH-binding domain, and the third C-terminal domain is responsible for dimerization.</text>
</comment>
<comment type="pathway">
    <text evidence="1 8 9">Porphyrin-containing compound metabolism; protoporphyrin-IX biosynthesis; 5-aminolevulinate from L-glutamyl-tRNA(Glu): step 1/2.</text>
</comment>
<feature type="binding site" evidence="8">
    <location>
        <position position="133"/>
    </location>
    <ligand>
        <name>substrate</name>
    </ligand>
</feature>
<comment type="catalytic activity">
    <reaction evidence="7 8 9">
        <text>(S)-4-amino-5-oxopentanoate + tRNA(Glu) + NADP(+) = L-glutamyl-tRNA(Glu) + NADPH + H(+)</text>
        <dbReference type="Rhea" id="RHEA:12344"/>
        <dbReference type="Rhea" id="RHEA-COMP:9663"/>
        <dbReference type="Rhea" id="RHEA-COMP:9680"/>
        <dbReference type="ChEBI" id="CHEBI:15378"/>
        <dbReference type="ChEBI" id="CHEBI:57501"/>
        <dbReference type="ChEBI" id="CHEBI:57783"/>
        <dbReference type="ChEBI" id="CHEBI:58349"/>
        <dbReference type="ChEBI" id="CHEBI:78442"/>
        <dbReference type="ChEBI" id="CHEBI:78520"/>
        <dbReference type="EC" id="1.2.1.70"/>
    </reaction>
</comment>
<proteinExistence type="inferred from homology"/>
<organism evidence="13 14">
    <name type="scientific">Flectobacillus longus</name>
    <dbReference type="NCBI Taxonomy" id="2984207"/>
    <lineage>
        <taxon>Bacteria</taxon>
        <taxon>Pseudomonadati</taxon>
        <taxon>Bacteroidota</taxon>
        <taxon>Cytophagia</taxon>
        <taxon>Cytophagales</taxon>
        <taxon>Flectobacillaceae</taxon>
        <taxon>Flectobacillus</taxon>
    </lineage>
</organism>
<dbReference type="InterPro" id="IPR015895">
    <property type="entry name" value="4pyrrol_synth_GluRdtase_N"/>
</dbReference>
<dbReference type="SUPFAM" id="SSF69742">
    <property type="entry name" value="Glutamyl tRNA-reductase catalytic, N-terminal domain"/>
    <property type="match status" value="1"/>
</dbReference>
<keyword evidence="14" id="KW-1185">Reference proteome</keyword>
<dbReference type="InterPro" id="IPR015896">
    <property type="entry name" value="4pyrrol_synth_GluRdtase_dimer"/>
</dbReference>
<dbReference type="Proteomes" id="UP001236569">
    <property type="component" value="Unassembled WGS sequence"/>
</dbReference>
<dbReference type="GO" id="GO:0008883">
    <property type="term" value="F:glutamyl-tRNA reductase activity"/>
    <property type="evidence" value="ECO:0007669"/>
    <property type="project" value="UniProtKB-EC"/>
</dbReference>
<dbReference type="InterPro" id="IPR036343">
    <property type="entry name" value="GluRdtase_N_sf"/>
</dbReference>
<evidence type="ECO:0000313" key="14">
    <source>
        <dbReference type="Proteomes" id="UP001236569"/>
    </source>
</evidence>
<dbReference type="PANTHER" id="PTHR43013:SF1">
    <property type="entry name" value="GLUTAMYL-TRNA REDUCTASE"/>
    <property type="match status" value="1"/>
</dbReference>
<evidence type="ECO:0000256" key="1">
    <source>
        <dbReference type="ARBA" id="ARBA00005059"/>
    </source>
</evidence>
<dbReference type="EMBL" id="JASHID010000007">
    <property type="protein sequence ID" value="MDI9864985.1"/>
    <property type="molecule type" value="Genomic_DNA"/>
</dbReference>
<feature type="domain" description="Tetrapyrrole biosynthesis glutamyl-tRNA reductase dimerisation" evidence="10">
    <location>
        <begin position="338"/>
        <end position="423"/>
    </location>
</feature>
<feature type="binding site" evidence="8">
    <location>
        <begin position="76"/>
        <end position="79"/>
    </location>
    <ligand>
        <name>substrate</name>
    </ligand>
</feature>
<feature type="binding site" evidence="8">
    <location>
        <begin position="138"/>
        <end position="140"/>
    </location>
    <ligand>
        <name>substrate</name>
    </ligand>
</feature>
<dbReference type="InterPro" id="IPR006151">
    <property type="entry name" value="Shikm_DH/Glu-tRNA_Rdtase"/>
</dbReference>
<comment type="function">
    <text evidence="8">Catalyzes the NADPH-dependent reduction of glutamyl-tRNA(Glu) to glutamate 1-semialdehyde (GSA).</text>
</comment>
<comment type="subunit">
    <text evidence="8">Homodimer.</text>
</comment>
<dbReference type="RefSeq" id="WP_283370070.1">
    <property type="nucleotide sequence ID" value="NZ_JASHID010000007.1"/>
</dbReference>
<accession>A0ABT6YN84</accession>
<evidence type="ECO:0000256" key="6">
    <source>
        <dbReference type="ARBA" id="ARBA00023244"/>
    </source>
</evidence>
<feature type="domain" description="Glutamyl-tRNA reductase N-terminal" evidence="12">
    <location>
        <begin position="33"/>
        <end position="180"/>
    </location>
</feature>
<dbReference type="EC" id="1.2.1.70" evidence="3 8"/>
<dbReference type="InterPro" id="IPR000343">
    <property type="entry name" value="4pyrrol_synth_GluRdtase"/>
</dbReference>
<keyword evidence="5 8" id="KW-0560">Oxidoreductase</keyword>
<dbReference type="Gene3D" id="3.30.460.30">
    <property type="entry name" value="Glutamyl-tRNA reductase, N-terminal domain"/>
    <property type="match status" value="1"/>
</dbReference>
<dbReference type="SUPFAM" id="SSF69075">
    <property type="entry name" value="Glutamyl tRNA-reductase dimerization domain"/>
    <property type="match status" value="1"/>
</dbReference>
<feature type="binding site" evidence="8">
    <location>
        <position position="144"/>
    </location>
    <ligand>
        <name>substrate</name>
    </ligand>
</feature>
<dbReference type="PIRSF" id="PIRSF000445">
    <property type="entry name" value="4pyrrol_synth_GluRdtase"/>
    <property type="match status" value="1"/>
</dbReference>
<keyword evidence="4 8" id="KW-0521">NADP</keyword>
<evidence type="ECO:0000259" key="10">
    <source>
        <dbReference type="Pfam" id="PF00745"/>
    </source>
</evidence>
<dbReference type="Pfam" id="PF00745">
    <property type="entry name" value="GlutR_dimer"/>
    <property type="match status" value="1"/>
</dbReference>
<feature type="domain" description="Quinate/shikimate 5-dehydrogenase/glutamyl-tRNA reductase" evidence="11">
    <location>
        <begin position="203"/>
        <end position="321"/>
    </location>
</feature>
<evidence type="ECO:0000256" key="7">
    <source>
        <dbReference type="ARBA" id="ARBA00047464"/>
    </source>
</evidence>
<sequence length="425" mass="47846">MKTKVSFKRILMPVTLSPLPKMTHQTMQSIKVISLSYKTADVAVRGQLQFSEEEVQSFLSSFQAHEDVKSLVLLSTCNRTELYFESETTTAKDMIEQMLTFKGVWISGHLLKIIESTHESAQYIMEVATGLHSMVLGDKQIIQQVKSAYLQSQSMGLVSGVFERLFQQVFRAFKRTSNETAFLRGSQSTSYLAVEHTRRLVGKQAKVLLLGAGEIAKDVVKYLVSQGFENVVIANRTIEKAQTLAKLKESYCYLPFSEIPQYFSDFEVIISSIGVKDLIQDYFFTKAHFPKVLIDLAVPASISLSDSIRQAVQLINIDTLVEKIQVNKAESQAAVSDVQTIIGQELAQFMKWHDSLPINQFLASLKQHYKSTIQEKLQQYHQELPEGVIDSIVASLLKTPAVSLKSMNLPESVSSVQQLNNIYHF</sequence>
<dbReference type="PANTHER" id="PTHR43013">
    <property type="entry name" value="GLUTAMYL-TRNA REDUCTASE"/>
    <property type="match status" value="1"/>
</dbReference>